<dbReference type="Pfam" id="PF07177">
    <property type="entry name" value="Neuralized"/>
    <property type="match status" value="1"/>
</dbReference>
<protein>
    <recommendedName>
        <fullName evidence="1">NHR domain-containing protein</fullName>
    </recommendedName>
</protein>
<reference evidence="2 3" key="1">
    <citation type="submission" date="2024-02" db="EMBL/GenBank/DDBJ databases">
        <title>Chromosome-scale genome assembly of the rough periwinkle Littorina saxatilis.</title>
        <authorList>
            <person name="De Jode A."/>
            <person name="Faria R."/>
            <person name="Formenti G."/>
            <person name="Sims Y."/>
            <person name="Smith T.P."/>
            <person name="Tracey A."/>
            <person name="Wood J.M.D."/>
            <person name="Zagrodzka Z.B."/>
            <person name="Johannesson K."/>
            <person name="Butlin R.K."/>
            <person name="Leder E.H."/>
        </authorList>
    </citation>
    <scope>NUCLEOTIDE SEQUENCE [LARGE SCALE GENOMIC DNA]</scope>
    <source>
        <strain evidence="2">Snail1</strain>
        <tissue evidence="2">Muscle</tissue>
    </source>
</reference>
<evidence type="ECO:0000313" key="3">
    <source>
        <dbReference type="Proteomes" id="UP001374579"/>
    </source>
</evidence>
<dbReference type="InterPro" id="IPR037962">
    <property type="entry name" value="Neuralized"/>
</dbReference>
<keyword evidence="3" id="KW-1185">Reference proteome</keyword>
<dbReference type="PANTHER" id="PTHR12429">
    <property type="entry name" value="NEURALIZED"/>
    <property type="match status" value="1"/>
</dbReference>
<dbReference type="InterPro" id="IPR043136">
    <property type="entry name" value="B30.2/SPRY_sf"/>
</dbReference>
<proteinExistence type="predicted"/>
<dbReference type="SMART" id="SM00588">
    <property type="entry name" value="NEUZ"/>
    <property type="match status" value="1"/>
</dbReference>
<evidence type="ECO:0000313" key="2">
    <source>
        <dbReference type="EMBL" id="KAK7110395.1"/>
    </source>
</evidence>
<dbReference type="PROSITE" id="PS51065">
    <property type="entry name" value="NHR"/>
    <property type="match status" value="1"/>
</dbReference>
<dbReference type="Gene3D" id="2.60.120.920">
    <property type="match status" value="1"/>
</dbReference>
<dbReference type="AlphaFoldDB" id="A0AAN9BVG0"/>
<dbReference type="PANTHER" id="PTHR12429:SF8">
    <property type="entry name" value="NEURALIZED-LIKE PROTEIN 2"/>
    <property type="match status" value="1"/>
</dbReference>
<accession>A0AAN9BVG0</accession>
<evidence type="ECO:0000259" key="1">
    <source>
        <dbReference type="PROSITE" id="PS51065"/>
    </source>
</evidence>
<feature type="domain" description="NHR" evidence="1">
    <location>
        <begin position="13"/>
        <end position="185"/>
    </location>
</feature>
<dbReference type="EMBL" id="JBAMIC010000003">
    <property type="protein sequence ID" value="KAK7110395.1"/>
    <property type="molecule type" value="Genomic_DNA"/>
</dbReference>
<dbReference type="InterPro" id="IPR006573">
    <property type="entry name" value="NHR_dom"/>
</dbReference>
<name>A0AAN9BVG0_9CAEN</name>
<dbReference type="Proteomes" id="UP001374579">
    <property type="component" value="Unassembled WGS sequence"/>
</dbReference>
<organism evidence="2 3">
    <name type="scientific">Littorina saxatilis</name>
    <dbReference type="NCBI Taxonomy" id="31220"/>
    <lineage>
        <taxon>Eukaryota</taxon>
        <taxon>Metazoa</taxon>
        <taxon>Spiralia</taxon>
        <taxon>Lophotrochozoa</taxon>
        <taxon>Mollusca</taxon>
        <taxon>Gastropoda</taxon>
        <taxon>Caenogastropoda</taxon>
        <taxon>Littorinimorpha</taxon>
        <taxon>Littorinoidea</taxon>
        <taxon>Littorinidae</taxon>
        <taxon>Littorina</taxon>
    </lineage>
</organism>
<gene>
    <name evidence="2" type="ORF">V1264_014278</name>
</gene>
<sequence length="189" mass="21198">MMNKSYPESEPAALRFHENHGSNVVLSNDGQTAERINGHDHGIVMCKYPMLINRLYEIRLDKKDPGNGDYKWLNDKSYLFCGVTIEAPGHLCLPGDAMEWGYAVVINNNHITLRGQFMTGNPVGKKLENLPQGSSIGLAVDYRDRLRLYVNGEDQGVVIGLGIPFPCYAFFDLIGPYRKISTLPIRPLM</sequence>
<comment type="caution">
    <text evidence="2">The sequence shown here is derived from an EMBL/GenBank/DDBJ whole genome shotgun (WGS) entry which is preliminary data.</text>
</comment>